<dbReference type="Gene3D" id="3.30.2310.20">
    <property type="entry name" value="RelE-like"/>
    <property type="match status" value="1"/>
</dbReference>
<comment type="caution">
    <text evidence="2">The sequence shown here is derived from an EMBL/GenBank/DDBJ whole genome shotgun (WGS) entry which is preliminary data.</text>
</comment>
<dbReference type="STRING" id="702114.A1355_12115"/>
<evidence type="ECO:0000313" key="3">
    <source>
        <dbReference type="Proteomes" id="UP000077628"/>
    </source>
</evidence>
<dbReference type="InterPro" id="IPR007712">
    <property type="entry name" value="RelE/ParE_toxin"/>
</dbReference>
<dbReference type="InterPro" id="IPR035093">
    <property type="entry name" value="RelE/ParE_toxin_dom_sf"/>
</dbReference>
<proteinExistence type="predicted"/>
<dbReference type="Pfam" id="PF05016">
    <property type="entry name" value="ParE_toxin"/>
    <property type="match status" value="1"/>
</dbReference>
<dbReference type="AlphaFoldDB" id="A0A177NBX1"/>
<dbReference type="Proteomes" id="UP000077628">
    <property type="component" value="Unassembled WGS sequence"/>
</dbReference>
<sequence>MAEALVAKALDLDQLPRIGRIVPELSDEAVRELSLYSYPILYEIKPSHIEVLAVIHKRRDLRTDEILRE</sequence>
<name>A0A177NBX1_9GAMM</name>
<organism evidence="2 3">
    <name type="scientific">Methylomonas koyamae</name>
    <dbReference type="NCBI Taxonomy" id="702114"/>
    <lineage>
        <taxon>Bacteria</taxon>
        <taxon>Pseudomonadati</taxon>
        <taxon>Pseudomonadota</taxon>
        <taxon>Gammaproteobacteria</taxon>
        <taxon>Methylococcales</taxon>
        <taxon>Methylococcaceae</taxon>
        <taxon>Methylomonas</taxon>
    </lineage>
</organism>
<keyword evidence="1" id="KW-1277">Toxin-antitoxin system</keyword>
<gene>
    <name evidence="2" type="ORF">A1355_12115</name>
</gene>
<keyword evidence="3" id="KW-1185">Reference proteome</keyword>
<evidence type="ECO:0008006" key="4">
    <source>
        <dbReference type="Google" id="ProtNLM"/>
    </source>
</evidence>
<protein>
    <recommendedName>
        <fullName evidence="4">Plasmid stabilization protein</fullName>
    </recommendedName>
</protein>
<dbReference type="EMBL" id="LUUK01000197">
    <property type="protein sequence ID" value="OAI14699.1"/>
    <property type="molecule type" value="Genomic_DNA"/>
</dbReference>
<evidence type="ECO:0000256" key="1">
    <source>
        <dbReference type="ARBA" id="ARBA00022649"/>
    </source>
</evidence>
<accession>A0A177NBX1</accession>
<reference evidence="3" key="1">
    <citation type="submission" date="2016-03" db="EMBL/GenBank/DDBJ databases">
        <authorList>
            <person name="Heylen K."/>
            <person name="De Vos P."/>
            <person name="Vekeman B."/>
        </authorList>
    </citation>
    <scope>NUCLEOTIDE SEQUENCE [LARGE SCALE GENOMIC DNA]</scope>
    <source>
        <strain evidence="3">R-45383</strain>
    </source>
</reference>
<evidence type="ECO:0000313" key="2">
    <source>
        <dbReference type="EMBL" id="OAI14699.1"/>
    </source>
</evidence>